<feature type="transmembrane region" description="Helical" evidence="1">
    <location>
        <begin position="151"/>
        <end position="175"/>
    </location>
</feature>
<dbReference type="Proteomes" id="UP000182661">
    <property type="component" value="Unassembled WGS sequence"/>
</dbReference>
<feature type="transmembrane region" description="Helical" evidence="1">
    <location>
        <begin position="34"/>
        <end position="56"/>
    </location>
</feature>
<name>A0A657LZ82_9HYPH</name>
<dbReference type="RefSeq" id="WP_071831149.1">
    <property type="nucleotide sequence ID" value="NZ_LSRP01000003.1"/>
</dbReference>
<feature type="transmembrane region" description="Helical" evidence="1">
    <location>
        <begin position="68"/>
        <end position="91"/>
    </location>
</feature>
<organism evidence="2 3">
    <name type="scientific">Pararhizobium antarcticum</name>
    <dbReference type="NCBI Taxonomy" id="1798805"/>
    <lineage>
        <taxon>Bacteria</taxon>
        <taxon>Pseudomonadati</taxon>
        <taxon>Pseudomonadota</taxon>
        <taxon>Alphaproteobacteria</taxon>
        <taxon>Hyphomicrobiales</taxon>
        <taxon>Rhizobiaceae</taxon>
        <taxon>Rhizobium/Agrobacterium group</taxon>
        <taxon>Pararhizobium</taxon>
    </lineage>
</organism>
<dbReference type="AlphaFoldDB" id="A0A657LZ82"/>
<keyword evidence="1" id="KW-0812">Transmembrane</keyword>
<feature type="transmembrane region" description="Helical" evidence="1">
    <location>
        <begin position="9"/>
        <end position="28"/>
    </location>
</feature>
<protein>
    <recommendedName>
        <fullName evidence="4">DUF4405 domain-containing protein</fullName>
    </recommendedName>
</protein>
<keyword evidence="1" id="KW-1133">Transmembrane helix</keyword>
<gene>
    <name evidence="2" type="ORF">AX760_25020</name>
</gene>
<reference evidence="2 3" key="1">
    <citation type="submission" date="2016-02" db="EMBL/GenBank/DDBJ databases">
        <title>Genome sequencing of a beta-galactosidase producing bacteria Rhizobium sp. 59.</title>
        <authorList>
            <person name="Wang D."/>
            <person name="Kot W."/>
            <person name="Qin Y."/>
            <person name="Hansen L."/>
            <person name="Naqvi K."/>
            <person name="Rensing C."/>
        </authorList>
    </citation>
    <scope>NUCLEOTIDE SEQUENCE [LARGE SCALE GENOMIC DNA]</scope>
    <source>
        <strain evidence="2 3">59</strain>
    </source>
</reference>
<evidence type="ECO:0000256" key="1">
    <source>
        <dbReference type="SAM" id="Phobius"/>
    </source>
</evidence>
<proteinExistence type="predicted"/>
<feature type="transmembrane region" description="Helical" evidence="1">
    <location>
        <begin position="111"/>
        <end position="130"/>
    </location>
</feature>
<keyword evidence="1" id="KW-0472">Membrane</keyword>
<feature type="transmembrane region" description="Helical" evidence="1">
    <location>
        <begin position="195"/>
        <end position="215"/>
    </location>
</feature>
<evidence type="ECO:0000313" key="3">
    <source>
        <dbReference type="Proteomes" id="UP000182661"/>
    </source>
</evidence>
<dbReference type="EMBL" id="LSRP01000003">
    <property type="protein sequence ID" value="OJG00948.1"/>
    <property type="molecule type" value="Genomic_DNA"/>
</dbReference>
<dbReference type="OrthoDB" id="9779183at2"/>
<keyword evidence="3" id="KW-1185">Reference proteome</keyword>
<sequence length="232" mass="26149">MLRLVTDRLLLPAGMATLLVLSLAYWWLDNGPHEIFGTLLFGLLAWHLSINRRWFLKLRVGRYDARRFAVVAIHTWLALNMVVLFVTSILISRSLLSFIQFTDNVSVIELHWFSAYWVVMIIAVHVGTHWSRVMAAAGTLFRLTPSRIRAWVLRLAAVMFVALGAWSFAVLGVSTKLMFGYSLDFWDFTTSVTPFFAHWTAIVAGVAVLSHYSMAGLRSAGTLRSQSRKGGT</sequence>
<evidence type="ECO:0008006" key="4">
    <source>
        <dbReference type="Google" id="ProtNLM"/>
    </source>
</evidence>
<accession>A0A657LZ82</accession>
<comment type="caution">
    <text evidence="2">The sequence shown here is derived from an EMBL/GenBank/DDBJ whole genome shotgun (WGS) entry which is preliminary data.</text>
</comment>
<evidence type="ECO:0000313" key="2">
    <source>
        <dbReference type="EMBL" id="OJG00948.1"/>
    </source>
</evidence>